<evidence type="ECO:0000313" key="3">
    <source>
        <dbReference type="Proteomes" id="UP001152799"/>
    </source>
</evidence>
<dbReference type="AlphaFoldDB" id="A0A9P0DMW7"/>
<feature type="chain" id="PRO_5040329440" description="TIL domain-containing protein" evidence="1">
    <location>
        <begin position="22"/>
        <end position="80"/>
    </location>
</feature>
<keyword evidence="3" id="KW-1185">Reference proteome</keyword>
<accession>A0A9P0DMW7</accession>
<evidence type="ECO:0008006" key="4">
    <source>
        <dbReference type="Google" id="ProtNLM"/>
    </source>
</evidence>
<evidence type="ECO:0000256" key="1">
    <source>
        <dbReference type="SAM" id="SignalP"/>
    </source>
</evidence>
<name>A0A9P0DMW7_9CUCU</name>
<dbReference type="OrthoDB" id="5945029at2759"/>
<evidence type="ECO:0000313" key="2">
    <source>
        <dbReference type="EMBL" id="CAH1134702.1"/>
    </source>
</evidence>
<dbReference type="EMBL" id="OU892284">
    <property type="protein sequence ID" value="CAH1134702.1"/>
    <property type="molecule type" value="Genomic_DNA"/>
</dbReference>
<feature type="signal peptide" evidence="1">
    <location>
        <begin position="1"/>
        <end position="21"/>
    </location>
</feature>
<gene>
    <name evidence="2" type="ORF">CEUTPL_LOCUS13095</name>
</gene>
<reference evidence="2" key="1">
    <citation type="submission" date="2022-01" db="EMBL/GenBank/DDBJ databases">
        <authorList>
            <person name="King R."/>
        </authorList>
    </citation>
    <scope>NUCLEOTIDE SEQUENCE</scope>
</reference>
<keyword evidence="1" id="KW-0732">Signal</keyword>
<protein>
    <recommendedName>
        <fullName evidence="4">TIL domain-containing protein</fullName>
    </recommendedName>
</protein>
<sequence length="80" mass="8879">MNKLFVLFLMAQHLFIVTVLAQTAPPCDCECTGVRACRDINDCINKCDSEVCTDQAINGCYCKEGYCANKHNVCVPIEDD</sequence>
<organism evidence="2 3">
    <name type="scientific">Ceutorhynchus assimilis</name>
    <name type="common">cabbage seed weevil</name>
    <dbReference type="NCBI Taxonomy" id="467358"/>
    <lineage>
        <taxon>Eukaryota</taxon>
        <taxon>Metazoa</taxon>
        <taxon>Ecdysozoa</taxon>
        <taxon>Arthropoda</taxon>
        <taxon>Hexapoda</taxon>
        <taxon>Insecta</taxon>
        <taxon>Pterygota</taxon>
        <taxon>Neoptera</taxon>
        <taxon>Endopterygota</taxon>
        <taxon>Coleoptera</taxon>
        <taxon>Polyphaga</taxon>
        <taxon>Cucujiformia</taxon>
        <taxon>Curculionidae</taxon>
        <taxon>Ceutorhynchinae</taxon>
        <taxon>Ceutorhynchus</taxon>
    </lineage>
</organism>
<dbReference type="Proteomes" id="UP001152799">
    <property type="component" value="Chromosome 8"/>
</dbReference>
<proteinExistence type="predicted"/>